<dbReference type="PROSITE" id="PS50887">
    <property type="entry name" value="GGDEF"/>
    <property type="match status" value="1"/>
</dbReference>
<dbReference type="CDD" id="cd01948">
    <property type="entry name" value="EAL"/>
    <property type="match status" value="1"/>
</dbReference>
<sequence>MVDRQDAMKQGPDESSAEAVRVMVVDDDAVLHDCYRRILGSAGDGSFRLFHAERGGDAVAEAKRAAMAGEDYAVAFVDLNMAPMNGRETARRLRRIDPATNIVIVTGAGDVPLAEIARAAGPVDRLFFIAKPFSATELLQTASALAARWRRDRDMAVTHRQLLAQVALLQEQKAELAANESRAVHTAFHDSLTDAPNRLAFQRALEERTRAPGTFATAMIDLDRFKRVNDTLGHLAGDALIREICAILHRAAPAGALVARLGGDEFGLLFDTPDDATAVAACETVIAACSVPLQVYGHGVQAGASAGLVVVEGGDGREPIDVIRRADLALNEAKRQGRGIARRFDETMDDSIRLRRRMERRLIRAIPDQALSLVYQPIVAKADLEIVGFEALLRWHSEDFGATIGPAEFLPIAEESNLIHELGDWVVTEALGRVKEWPGQYVSINFTPRQFHRHQFAQRLLDQTGAAGVTPGRVQIEITERAIFDGTGQVADTLHSLRQMGFRVALDDFGTGYSSLYNIRTIALDCLKIDRSFIDGMGRDREAAAIVHSIIQLGRALGLDVAAEGVETDVQIQALRIAGAQYLQGFGLCRPVDAARARMLAGARFVGAAADELRAG</sequence>
<dbReference type="SUPFAM" id="SSF141868">
    <property type="entry name" value="EAL domain-like"/>
    <property type="match status" value="1"/>
</dbReference>
<proteinExistence type="predicted"/>
<dbReference type="Pfam" id="PF00072">
    <property type="entry name" value="Response_reg"/>
    <property type="match status" value="1"/>
</dbReference>
<dbReference type="InterPro" id="IPR001633">
    <property type="entry name" value="EAL_dom"/>
</dbReference>
<gene>
    <name evidence="5" type="ORF">GCM10022268_13730</name>
</gene>
<dbReference type="SMART" id="SM00267">
    <property type="entry name" value="GGDEF"/>
    <property type="match status" value="1"/>
</dbReference>
<dbReference type="SUPFAM" id="SSF55073">
    <property type="entry name" value="Nucleotide cyclase"/>
    <property type="match status" value="1"/>
</dbReference>
<dbReference type="PROSITE" id="PS50110">
    <property type="entry name" value="RESPONSE_REGULATORY"/>
    <property type="match status" value="1"/>
</dbReference>
<evidence type="ECO:0000313" key="5">
    <source>
        <dbReference type="EMBL" id="GAA3705373.1"/>
    </source>
</evidence>
<dbReference type="CDD" id="cd01949">
    <property type="entry name" value="GGDEF"/>
    <property type="match status" value="1"/>
</dbReference>
<dbReference type="NCBIfam" id="TIGR00254">
    <property type="entry name" value="GGDEF"/>
    <property type="match status" value="1"/>
</dbReference>
<dbReference type="PROSITE" id="PS50883">
    <property type="entry name" value="EAL"/>
    <property type="match status" value="1"/>
</dbReference>
<dbReference type="InterPro" id="IPR011006">
    <property type="entry name" value="CheY-like_superfamily"/>
</dbReference>
<dbReference type="EMBL" id="BAABBF010000003">
    <property type="protein sequence ID" value="GAA3705373.1"/>
    <property type="molecule type" value="Genomic_DNA"/>
</dbReference>
<dbReference type="Proteomes" id="UP001500523">
    <property type="component" value="Unassembled WGS sequence"/>
</dbReference>
<comment type="caution">
    <text evidence="5">The sequence shown here is derived from an EMBL/GenBank/DDBJ whole genome shotgun (WGS) entry which is preliminary data.</text>
</comment>
<protein>
    <submittedName>
        <fullName evidence="5">EAL domain-containing protein</fullName>
    </submittedName>
</protein>
<reference evidence="6" key="1">
    <citation type="journal article" date="2019" name="Int. J. Syst. Evol. Microbiol.">
        <title>The Global Catalogue of Microorganisms (GCM) 10K type strain sequencing project: providing services to taxonomists for standard genome sequencing and annotation.</title>
        <authorList>
            <consortium name="The Broad Institute Genomics Platform"/>
            <consortium name="The Broad Institute Genome Sequencing Center for Infectious Disease"/>
            <person name="Wu L."/>
            <person name="Ma J."/>
        </authorList>
    </citation>
    <scope>NUCLEOTIDE SEQUENCE [LARGE SCALE GENOMIC DNA]</scope>
    <source>
        <strain evidence="6">JCM 17498</strain>
    </source>
</reference>
<dbReference type="CDD" id="cd00156">
    <property type="entry name" value="REC"/>
    <property type="match status" value="1"/>
</dbReference>
<feature type="domain" description="GGDEF" evidence="4">
    <location>
        <begin position="213"/>
        <end position="346"/>
    </location>
</feature>
<organism evidence="5 6">
    <name type="scientific">Sphingomonas cynarae</name>
    <dbReference type="NCBI Taxonomy" id="930197"/>
    <lineage>
        <taxon>Bacteria</taxon>
        <taxon>Pseudomonadati</taxon>
        <taxon>Pseudomonadota</taxon>
        <taxon>Alphaproteobacteria</taxon>
        <taxon>Sphingomonadales</taxon>
        <taxon>Sphingomonadaceae</taxon>
        <taxon>Sphingomonas</taxon>
    </lineage>
</organism>
<dbReference type="Pfam" id="PF00990">
    <property type="entry name" value="GGDEF"/>
    <property type="match status" value="1"/>
</dbReference>
<dbReference type="InterPro" id="IPR001789">
    <property type="entry name" value="Sig_transdc_resp-reg_receiver"/>
</dbReference>
<evidence type="ECO:0000259" key="4">
    <source>
        <dbReference type="PROSITE" id="PS50887"/>
    </source>
</evidence>
<dbReference type="Gene3D" id="3.20.20.450">
    <property type="entry name" value="EAL domain"/>
    <property type="match status" value="1"/>
</dbReference>
<accession>A0ABP7DHQ0</accession>
<dbReference type="InterPro" id="IPR043128">
    <property type="entry name" value="Rev_trsase/Diguanyl_cyclase"/>
</dbReference>
<dbReference type="SMART" id="SM00052">
    <property type="entry name" value="EAL"/>
    <property type="match status" value="1"/>
</dbReference>
<dbReference type="InterPro" id="IPR035919">
    <property type="entry name" value="EAL_sf"/>
</dbReference>
<dbReference type="Gene3D" id="3.30.70.270">
    <property type="match status" value="1"/>
</dbReference>
<dbReference type="Gene3D" id="3.40.50.2300">
    <property type="match status" value="1"/>
</dbReference>
<dbReference type="InterPro" id="IPR050706">
    <property type="entry name" value="Cyclic-di-GMP_PDE-like"/>
</dbReference>
<dbReference type="PANTHER" id="PTHR33121:SF70">
    <property type="entry name" value="SIGNALING PROTEIN YKOW"/>
    <property type="match status" value="1"/>
</dbReference>
<keyword evidence="1" id="KW-0597">Phosphoprotein</keyword>
<evidence type="ECO:0000256" key="1">
    <source>
        <dbReference type="PROSITE-ProRule" id="PRU00169"/>
    </source>
</evidence>
<evidence type="ECO:0000259" key="2">
    <source>
        <dbReference type="PROSITE" id="PS50110"/>
    </source>
</evidence>
<dbReference type="PANTHER" id="PTHR33121">
    <property type="entry name" value="CYCLIC DI-GMP PHOSPHODIESTERASE PDEF"/>
    <property type="match status" value="1"/>
</dbReference>
<evidence type="ECO:0000313" key="6">
    <source>
        <dbReference type="Proteomes" id="UP001500523"/>
    </source>
</evidence>
<feature type="domain" description="Response regulatory" evidence="2">
    <location>
        <begin position="21"/>
        <end position="146"/>
    </location>
</feature>
<dbReference type="InterPro" id="IPR000160">
    <property type="entry name" value="GGDEF_dom"/>
</dbReference>
<feature type="modified residue" description="4-aspartylphosphate" evidence="1">
    <location>
        <position position="78"/>
    </location>
</feature>
<name>A0ABP7DHQ0_9SPHN</name>
<dbReference type="InterPro" id="IPR029787">
    <property type="entry name" value="Nucleotide_cyclase"/>
</dbReference>
<feature type="domain" description="EAL" evidence="3">
    <location>
        <begin position="355"/>
        <end position="605"/>
    </location>
</feature>
<dbReference type="Pfam" id="PF00563">
    <property type="entry name" value="EAL"/>
    <property type="match status" value="1"/>
</dbReference>
<dbReference type="SMART" id="SM00448">
    <property type="entry name" value="REC"/>
    <property type="match status" value="1"/>
</dbReference>
<dbReference type="SUPFAM" id="SSF52172">
    <property type="entry name" value="CheY-like"/>
    <property type="match status" value="1"/>
</dbReference>
<evidence type="ECO:0000259" key="3">
    <source>
        <dbReference type="PROSITE" id="PS50883"/>
    </source>
</evidence>
<keyword evidence="6" id="KW-1185">Reference proteome</keyword>